<dbReference type="InterPro" id="IPR011011">
    <property type="entry name" value="Znf_FYVE_PHD"/>
</dbReference>
<reference evidence="20" key="1">
    <citation type="journal article" date="2019" name="bioRxiv">
        <title>The Genome of the Zebra Mussel, Dreissena polymorpha: A Resource for Invasive Species Research.</title>
        <authorList>
            <person name="McCartney M.A."/>
            <person name="Auch B."/>
            <person name="Kono T."/>
            <person name="Mallez S."/>
            <person name="Zhang Y."/>
            <person name="Obille A."/>
            <person name="Becker A."/>
            <person name="Abrahante J.E."/>
            <person name="Garbe J."/>
            <person name="Badalamenti J.P."/>
            <person name="Herman A."/>
            <person name="Mangelson H."/>
            <person name="Liachko I."/>
            <person name="Sullivan S."/>
            <person name="Sone E.D."/>
            <person name="Koren S."/>
            <person name="Silverstein K.A.T."/>
            <person name="Beckman K.B."/>
            <person name="Gohl D.M."/>
        </authorList>
    </citation>
    <scope>NUCLEOTIDE SEQUENCE</scope>
    <source>
        <strain evidence="20">Duluth1</strain>
        <tissue evidence="20">Whole animal</tissue>
    </source>
</reference>
<evidence type="ECO:0000256" key="9">
    <source>
        <dbReference type="ARBA" id="ARBA00022771"/>
    </source>
</evidence>
<dbReference type="InterPro" id="IPR017455">
    <property type="entry name" value="Znf_FYVE-rel"/>
</dbReference>
<dbReference type="InterPro" id="IPR042405">
    <property type="entry name" value="Protrudin"/>
</dbReference>
<keyword evidence="11" id="KW-0862">Zinc</keyword>
<keyword evidence="10" id="KW-0256">Endoplasmic reticulum</keyword>
<evidence type="ECO:0000256" key="1">
    <source>
        <dbReference type="ARBA" id="ARBA00004195"/>
    </source>
</evidence>
<evidence type="ECO:0000256" key="4">
    <source>
        <dbReference type="ARBA" id="ARBA00015523"/>
    </source>
</evidence>
<dbReference type="GO" id="GO:0071782">
    <property type="term" value="C:endoplasmic reticulum tubular network"/>
    <property type="evidence" value="ECO:0007669"/>
    <property type="project" value="TreeGrafter"/>
</dbReference>
<dbReference type="GO" id="GO:0016192">
    <property type="term" value="P:vesicle-mediated transport"/>
    <property type="evidence" value="ECO:0007669"/>
    <property type="project" value="InterPro"/>
</dbReference>
<keyword evidence="8" id="KW-0967">Endosome</keyword>
<comment type="subcellular location">
    <subcellularLocation>
        <location evidence="2">Cell projection</location>
        <location evidence="2">Growth cone membrane</location>
        <topology evidence="2">Multi-pass membrane protein</topology>
    </subcellularLocation>
    <subcellularLocation>
        <location evidence="3">Endoplasmic reticulum membrane</location>
        <topology evidence="3">Multi-pass membrane protein</topology>
    </subcellularLocation>
    <subcellularLocation>
        <location evidence="1">Recycling endosome membrane</location>
        <topology evidence="1">Multi-pass membrane protein</topology>
    </subcellularLocation>
</comment>
<keyword evidence="14" id="KW-0966">Cell projection</keyword>
<evidence type="ECO:0000259" key="19">
    <source>
        <dbReference type="PROSITE" id="PS50178"/>
    </source>
</evidence>
<evidence type="ECO:0000313" key="20">
    <source>
        <dbReference type="EMBL" id="KAH3708001.1"/>
    </source>
</evidence>
<dbReference type="Gene3D" id="3.30.40.10">
    <property type="entry name" value="Zinc/RING finger domain, C3HC4 (zinc finger)"/>
    <property type="match status" value="1"/>
</dbReference>
<evidence type="ECO:0000256" key="10">
    <source>
        <dbReference type="ARBA" id="ARBA00022824"/>
    </source>
</evidence>
<dbReference type="PANTHER" id="PTHR14543:SF1">
    <property type="entry name" value="PROTRUDIN"/>
    <property type="match status" value="1"/>
</dbReference>
<feature type="transmembrane region" description="Helical" evidence="18">
    <location>
        <begin position="62"/>
        <end position="95"/>
    </location>
</feature>
<gene>
    <name evidence="20" type="ORF">DPMN_067440</name>
</gene>
<dbReference type="GO" id="GO:0008270">
    <property type="term" value="F:zinc ion binding"/>
    <property type="evidence" value="ECO:0007669"/>
    <property type="project" value="UniProtKB-KW"/>
</dbReference>
<evidence type="ECO:0000256" key="6">
    <source>
        <dbReference type="ARBA" id="ARBA00022692"/>
    </source>
</evidence>
<evidence type="ECO:0000256" key="7">
    <source>
        <dbReference type="ARBA" id="ARBA00022723"/>
    </source>
</evidence>
<keyword evidence="6 18" id="KW-0812">Transmembrane</keyword>
<dbReference type="EMBL" id="JAIWYP010000014">
    <property type="protein sequence ID" value="KAH3708001.1"/>
    <property type="molecule type" value="Genomic_DNA"/>
</dbReference>
<dbReference type="GO" id="GO:0055038">
    <property type="term" value="C:recycling endosome membrane"/>
    <property type="evidence" value="ECO:0007669"/>
    <property type="project" value="UniProtKB-SubCell"/>
</dbReference>
<name>A0A9D4BLC2_DREPO</name>
<dbReference type="GO" id="GO:0071787">
    <property type="term" value="P:endoplasmic reticulum tubular network formation"/>
    <property type="evidence" value="ECO:0007669"/>
    <property type="project" value="InterPro"/>
</dbReference>
<dbReference type="InterPro" id="IPR000306">
    <property type="entry name" value="Znf_FYVE"/>
</dbReference>
<dbReference type="GO" id="GO:0032584">
    <property type="term" value="C:growth cone membrane"/>
    <property type="evidence" value="ECO:0007669"/>
    <property type="project" value="UniProtKB-SubCell"/>
</dbReference>
<keyword evidence="12 18" id="KW-1133">Transmembrane helix</keyword>
<evidence type="ECO:0000256" key="3">
    <source>
        <dbReference type="ARBA" id="ARBA00004477"/>
    </source>
</evidence>
<dbReference type="Proteomes" id="UP000828390">
    <property type="component" value="Unassembled WGS sequence"/>
</dbReference>
<dbReference type="Pfam" id="PF01363">
    <property type="entry name" value="FYVE"/>
    <property type="match status" value="1"/>
</dbReference>
<dbReference type="AlphaFoldDB" id="A0A9D4BLC2"/>
<feature type="region of interest" description="Disordered" evidence="17">
    <location>
        <begin position="266"/>
        <end position="287"/>
    </location>
</feature>
<dbReference type="InterPro" id="IPR013083">
    <property type="entry name" value="Znf_RING/FYVE/PHD"/>
</dbReference>
<reference evidence="20" key="2">
    <citation type="submission" date="2020-11" db="EMBL/GenBank/DDBJ databases">
        <authorList>
            <person name="McCartney M.A."/>
            <person name="Auch B."/>
            <person name="Kono T."/>
            <person name="Mallez S."/>
            <person name="Becker A."/>
            <person name="Gohl D.M."/>
            <person name="Silverstein K.A.T."/>
            <person name="Koren S."/>
            <person name="Bechman K.B."/>
            <person name="Herman A."/>
            <person name="Abrahante J.E."/>
            <person name="Garbe J."/>
        </authorList>
    </citation>
    <scope>NUCLEOTIDE SEQUENCE</scope>
    <source>
        <strain evidence="20">Duluth1</strain>
        <tissue evidence="20">Whole animal</tissue>
    </source>
</reference>
<dbReference type="SUPFAM" id="SSF57903">
    <property type="entry name" value="FYVE/PHD zinc finger"/>
    <property type="match status" value="1"/>
</dbReference>
<evidence type="ECO:0000256" key="11">
    <source>
        <dbReference type="ARBA" id="ARBA00022833"/>
    </source>
</evidence>
<protein>
    <recommendedName>
        <fullName evidence="4">Protrudin</fullName>
    </recommendedName>
    <alternativeName>
        <fullName evidence="15">Zinc finger FYVE domain-containing protein 27</fullName>
    </alternativeName>
</protein>
<dbReference type="GO" id="GO:0005789">
    <property type="term" value="C:endoplasmic reticulum membrane"/>
    <property type="evidence" value="ECO:0007669"/>
    <property type="project" value="UniProtKB-SubCell"/>
</dbReference>
<evidence type="ECO:0000256" key="17">
    <source>
        <dbReference type="SAM" id="MobiDB-lite"/>
    </source>
</evidence>
<evidence type="ECO:0000256" key="16">
    <source>
        <dbReference type="PROSITE-ProRule" id="PRU00091"/>
    </source>
</evidence>
<dbReference type="GO" id="GO:0072659">
    <property type="term" value="P:protein localization to plasma membrane"/>
    <property type="evidence" value="ECO:0007669"/>
    <property type="project" value="InterPro"/>
</dbReference>
<feature type="domain" description="FYVE-type" evidence="19">
    <location>
        <begin position="299"/>
        <end position="366"/>
    </location>
</feature>
<dbReference type="PROSITE" id="PS50178">
    <property type="entry name" value="ZF_FYVE"/>
    <property type="match status" value="1"/>
</dbReference>
<evidence type="ECO:0000256" key="18">
    <source>
        <dbReference type="SAM" id="Phobius"/>
    </source>
</evidence>
<evidence type="ECO:0000256" key="5">
    <source>
        <dbReference type="ARBA" id="ARBA00022475"/>
    </source>
</evidence>
<dbReference type="PANTHER" id="PTHR14543">
    <property type="entry name" value="PROTRUDIN"/>
    <property type="match status" value="1"/>
</dbReference>
<evidence type="ECO:0000256" key="12">
    <source>
        <dbReference type="ARBA" id="ARBA00022989"/>
    </source>
</evidence>
<evidence type="ECO:0000256" key="2">
    <source>
        <dbReference type="ARBA" id="ARBA00004460"/>
    </source>
</evidence>
<keyword evidence="9 16" id="KW-0863">Zinc-finger</keyword>
<keyword evidence="7" id="KW-0479">Metal-binding</keyword>
<evidence type="ECO:0000256" key="15">
    <source>
        <dbReference type="ARBA" id="ARBA00032025"/>
    </source>
</evidence>
<dbReference type="SMART" id="SM00064">
    <property type="entry name" value="FYVE"/>
    <property type="match status" value="1"/>
</dbReference>
<dbReference type="OrthoDB" id="5975347at2759"/>
<organism evidence="20 21">
    <name type="scientific">Dreissena polymorpha</name>
    <name type="common">Zebra mussel</name>
    <name type="synonym">Mytilus polymorpha</name>
    <dbReference type="NCBI Taxonomy" id="45954"/>
    <lineage>
        <taxon>Eukaryota</taxon>
        <taxon>Metazoa</taxon>
        <taxon>Spiralia</taxon>
        <taxon>Lophotrochozoa</taxon>
        <taxon>Mollusca</taxon>
        <taxon>Bivalvia</taxon>
        <taxon>Autobranchia</taxon>
        <taxon>Heteroconchia</taxon>
        <taxon>Euheterodonta</taxon>
        <taxon>Imparidentia</taxon>
        <taxon>Neoheterodontei</taxon>
        <taxon>Myida</taxon>
        <taxon>Dreissenoidea</taxon>
        <taxon>Dreissenidae</taxon>
        <taxon>Dreissena</taxon>
    </lineage>
</organism>
<evidence type="ECO:0000256" key="14">
    <source>
        <dbReference type="ARBA" id="ARBA00023273"/>
    </source>
</evidence>
<evidence type="ECO:0000313" key="21">
    <source>
        <dbReference type="Proteomes" id="UP000828390"/>
    </source>
</evidence>
<keyword evidence="13 18" id="KW-0472">Membrane</keyword>
<comment type="caution">
    <text evidence="20">The sequence shown here is derived from an EMBL/GenBank/DDBJ whole genome shotgun (WGS) entry which is preliminary data.</text>
</comment>
<evidence type="ECO:0000256" key="8">
    <source>
        <dbReference type="ARBA" id="ARBA00022753"/>
    </source>
</evidence>
<keyword evidence="21" id="KW-1185">Reference proteome</keyword>
<evidence type="ECO:0000256" key="13">
    <source>
        <dbReference type="ARBA" id="ARBA00023136"/>
    </source>
</evidence>
<keyword evidence="5" id="KW-1003">Cell membrane</keyword>
<accession>A0A9D4BLC2</accession>
<sequence>MEDDISAGSYDNVMTRPTAQVDIAQFVEEVERFNCMTEPFAFLLYLWDDLRRWRYPVLTGCLWLLCNLACLILSQAAVFTLVALIVILIALVCLIQLHTRLLDKFLPVTTTTEFQDDLLDEHSAIQTIRDFKWSLLQMHEFICKCNQYLRYFYCLLKWDFTLPSLRFHMEVCFLLLCLVVCPTRWTAFLLTNWFFLATNQVYTGCRRRVFNFIEYTQGKRSLAAIFENQNQSNNAGPTQKECMNGGALSEGVEALGEDGVNSSLTDADKLSDTGAEGEDVELQPSSDSKPGMVARLMDLKRRQTCFECKASFSSILKRRNTCCHCGNSFCSKCCNQKVPKSLLGVTAPSTQTDLVLVCVVCLNLLMDEQKDKMS</sequence>
<dbReference type="CDD" id="cd15723">
    <property type="entry name" value="FYVE_protrudin"/>
    <property type="match status" value="1"/>
</dbReference>
<proteinExistence type="predicted"/>